<dbReference type="Pfam" id="PF01381">
    <property type="entry name" value="HTH_3"/>
    <property type="match status" value="1"/>
</dbReference>
<name>A0ABT0ZZB4_9PSEU</name>
<dbReference type="CDD" id="cd00093">
    <property type="entry name" value="HTH_XRE"/>
    <property type="match status" value="1"/>
</dbReference>
<evidence type="ECO:0000313" key="3">
    <source>
        <dbReference type="EMBL" id="MCO1655994.1"/>
    </source>
</evidence>
<dbReference type="SMART" id="SM00530">
    <property type="entry name" value="HTH_XRE"/>
    <property type="match status" value="1"/>
</dbReference>
<evidence type="ECO:0000259" key="2">
    <source>
        <dbReference type="PROSITE" id="PS50943"/>
    </source>
</evidence>
<reference evidence="3" key="1">
    <citation type="submission" date="2021-04" db="EMBL/GenBank/DDBJ databases">
        <title>Pseudonocardia sp. nov., isolated from sandy soil of mangrove forest.</title>
        <authorList>
            <person name="Zan Z."/>
            <person name="Huang R."/>
            <person name="Liu W."/>
        </authorList>
    </citation>
    <scope>NUCLEOTIDE SEQUENCE</scope>
    <source>
        <strain evidence="3">S2-4</strain>
    </source>
</reference>
<evidence type="ECO:0000256" key="1">
    <source>
        <dbReference type="SAM" id="MobiDB-lite"/>
    </source>
</evidence>
<dbReference type="RefSeq" id="WP_252438304.1">
    <property type="nucleotide sequence ID" value="NZ_JAGSOV010000027.1"/>
</dbReference>
<gene>
    <name evidence="3" type="ORF">KDL28_13115</name>
</gene>
<proteinExistence type="predicted"/>
<dbReference type="PROSITE" id="PS50943">
    <property type="entry name" value="HTH_CROC1"/>
    <property type="match status" value="1"/>
</dbReference>
<dbReference type="InterPro" id="IPR001387">
    <property type="entry name" value="Cro/C1-type_HTH"/>
</dbReference>
<dbReference type="Proteomes" id="UP001165283">
    <property type="component" value="Unassembled WGS sequence"/>
</dbReference>
<feature type="domain" description="HTH cro/C1-type" evidence="2">
    <location>
        <begin position="8"/>
        <end position="62"/>
    </location>
</feature>
<sequence length="433" mass="46889">MSRRRADLARVRRTAGLTQEELAGRIGVDRSTVGRWEAGSVDPTLWARGELARVLRISAEVLGELLGDTAGDPTSTAPPTGPSTSAAAPTSSTTTPLTRPLPALQLDAVPLRSALEDADDEVEAIELARRVAASDVGEETLTRLERIVDDLAQAYLTDPPLQALMRTRRHLQYVTGLLDVRATFAQRRRLLAVGGWLSLLAGTLHIDLEQQGPAVARIRTARILADECGHDELAACTVETEAWRSLTIGDFPEAARLAQLAQEIAPAGSSAHIQATAQEARAQARLHDVRAAAAVVGRVTRLAEPLADPDHPEHHFRYDRVKATSYTATTLTWLGDPAAVEHAREVVRAMSTDGTIAGRVRRLALSRLDLALALVGRGEVAEAAQVATSAMRSRLLRSDLWRAREVVQAVAAVDRRSGEELREAYRQLVLPLR</sequence>
<dbReference type="EMBL" id="JAGSOV010000027">
    <property type="protein sequence ID" value="MCO1655994.1"/>
    <property type="molecule type" value="Genomic_DNA"/>
</dbReference>
<evidence type="ECO:0000313" key="4">
    <source>
        <dbReference type="Proteomes" id="UP001165283"/>
    </source>
</evidence>
<comment type="caution">
    <text evidence="3">The sequence shown here is derived from an EMBL/GenBank/DDBJ whole genome shotgun (WGS) entry which is preliminary data.</text>
</comment>
<dbReference type="SUPFAM" id="SSF47413">
    <property type="entry name" value="lambda repressor-like DNA-binding domains"/>
    <property type="match status" value="1"/>
</dbReference>
<feature type="compositionally biased region" description="Low complexity" evidence="1">
    <location>
        <begin position="68"/>
        <end position="101"/>
    </location>
</feature>
<organism evidence="3 4">
    <name type="scientific">Pseudonocardia humida</name>
    <dbReference type="NCBI Taxonomy" id="2800819"/>
    <lineage>
        <taxon>Bacteria</taxon>
        <taxon>Bacillati</taxon>
        <taxon>Actinomycetota</taxon>
        <taxon>Actinomycetes</taxon>
        <taxon>Pseudonocardiales</taxon>
        <taxon>Pseudonocardiaceae</taxon>
        <taxon>Pseudonocardia</taxon>
    </lineage>
</organism>
<dbReference type="Gene3D" id="1.10.260.40">
    <property type="entry name" value="lambda repressor-like DNA-binding domains"/>
    <property type="match status" value="1"/>
</dbReference>
<dbReference type="InterPro" id="IPR010982">
    <property type="entry name" value="Lambda_DNA-bd_dom_sf"/>
</dbReference>
<protein>
    <submittedName>
        <fullName evidence="3">Helix-turn-helix domain-containing protein</fullName>
    </submittedName>
</protein>
<accession>A0ABT0ZZB4</accession>
<feature type="region of interest" description="Disordered" evidence="1">
    <location>
        <begin position="67"/>
        <end position="101"/>
    </location>
</feature>
<keyword evidence="4" id="KW-1185">Reference proteome</keyword>